<dbReference type="InterPro" id="IPR032255">
    <property type="entry name" value="HBM"/>
</dbReference>
<evidence type="ECO:0000259" key="7">
    <source>
        <dbReference type="PROSITE" id="PS50885"/>
    </source>
</evidence>
<evidence type="ECO:0000256" key="1">
    <source>
        <dbReference type="ARBA" id="ARBA00023224"/>
    </source>
</evidence>
<comment type="similarity">
    <text evidence="2">Belongs to the methyl-accepting chemotaxis (MCP) protein family.</text>
</comment>
<sequence length="703" mass="73937">MLISSSSEPGICDMDLSFIRRGGASRRAGVFQTQGRMNAAAMSLPKSEPVIANLSIRLKIMMGFAIVLLLSAGTMAGAWFGYEAILDGFDVYRISMSESDYAREIDSSLSAYQSNARYYALTGIKEAEAAAEEARRLLERTITAAKTETATLSWQQSIKELFEAYRAYTDSFNKVLALRAGIDRSAATMGGQAHVIRTALDQVKAPGAQAENIIERFDTIDRLVTTELKLHDEVLARDVLQRIEGFKGAIVRERRSPDVGGQALDELVASYRDGFARVEAAGQEIDRLMADMWKLRHGLSGAAASLKRVALAEQADAEKKTAVQIIHGQSVVVALALASIAIGLVLSFAIGRGIAKPVIAMCSSMIELANGRYEIVLPGLGRHDEVGKMAGAVESFKRQAIERAEREAAEIEERNRSAAELRRAELAKFAGGFEAAVGDIVNGISGSAQQLEAAASTLSRNAEATGGLTNAVVGAARESSSSIGLVASAAEELSLSINDIRTQVRNSNAISGNAVAQAKSTDARIATLAQASHRIGDVVKLITAVAEQTNLLALNATIEAARAGEAGRGFAVVAAEVKSLASQTARATEEIGSHVEGMQQATGDSIAAIKSIAGIIGDISAISGSIASAVDQQTATTQAIAQSAQQAASGTAQVSSNLEQVNREASETGSAASAVLQSARGLTEASHRLRAELDRFMANVVAA</sequence>
<dbReference type="PROSITE" id="PS50111">
    <property type="entry name" value="CHEMOTAXIS_TRANSDUC_2"/>
    <property type="match status" value="1"/>
</dbReference>
<gene>
    <name evidence="8" type="ORF">GCM10010987_37800</name>
</gene>
<name>A0AA88B9M9_9BRAD</name>
<keyword evidence="4" id="KW-0175">Coiled coil</keyword>
<dbReference type="GO" id="GO:0007165">
    <property type="term" value="P:signal transduction"/>
    <property type="evidence" value="ECO:0007669"/>
    <property type="project" value="UniProtKB-KW"/>
</dbReference>
<dbReference type="EMBL" id="BMHC01000007">
    <property type="protein sequence ID" value="GGI26119.1"/>
    <property type="molecule type" value="Genomic_DNA"/>
</dbReference>
<dbReference type="SMART" id="SM01358">
    <property type="entry name" value="HBM"/>
    <property type="match status" value="1"/>
</dbReference>
<dbReference type="Gene3D" id="6.10.340.10">
    <property type="match status" value="1"/>
</dbReference>
<protein>
    <submittedName>
        <fullName evidence="8">Methyl-accepting chemotaxis protein</fullName>
    </submittedName>
</protein>
<reference evidence="8" key="2">
    <citation type="submission" date="2022-12" db="EMBL/GenBank/DDBJ databases">
        <authorList>
            <person name="Sun Q."/>
            <person name="Zhou Y."/>
        </authorList>
    </citation>
    <scope>NUCLEOTIDE SEQUENCE</scope>
    <source>
        <strain evidence="8">CGMCC 1.15034</strain>
    </source>
</reference>
<dbReference type="Proteomes" id="UP000625079">
    <property type="component" value="Unassembled WGS sequence"/>
</dbReference>
<feature type="domain" description="Methyl-accepting transducer" evidence="6">
    <location>
        <begin position="440"/>
        <end position="669"/>
    </location>
</feature>
<keyword evidence="5" id="KW-1133">Transmembrane helix</keyword>
<accession>A0AA88B9M9</accession>
<dbReference type="GO" id="GO:0016020">
    <property type="term" value="C:membrane"/>
    <property type="evidence" value="ECO:0007669"/>
    <property type="project" value="InterPro"/>
</dbReference>
<evidence type="ECO:0000313" key="9">
    <source>
        <dbReference type="Proteomes" id="UP000625079"/>
    </source>
</evidence>
<evidence type="ECO:0000313" key="8">
    <source>
        <dbReference type="EMBL" id="GGI26119.1"/>
    </source>
</evidence>
<comment type="caution">
    <text evidence="8">The sequence shown here is derived from an EMBL/GenBank/DDBJ whole genome shotgun (WGS) entry which is preliminary data.</text>
</comment>
<feature type="domain" description="HAMP" evidence="7">
    <location>
        <begin position="352"/>
        <end position="405"/>
    </location>
</feature>
<proteinExistence type="inferred from homology"/>
<keyword evidence="5" id="KW-0472">Membrane</keyword>
<feature type="coiled-coil region" evidence="4">
    <location>
        <begin position="394"/>
        <end position="424"/>
    </location>
</feature>
<feature type="transmembrane region" description="Helical" evidence="5">
    <location>
        <begin position="331"/>
        <end position="351"/>
    </location>
</feature>
<dbReference type="PROSITE" id="PS50885">
    <property type="entry name" value="HAMP"/>
    <property type="match status" value="1"/>
</dbReference>
<dbReference type="InterPro" id="IPR003660">
    <property type="entry name" value="HAMP_dom"/>
</dbReference>
<feature type="transmembrane region" description="Helical" evidence="5">
    <location>
        <begin position="60"/>
        <end position="82"/>
    </location>
</feature>
<dbReference type="PANTHER" id="PTHR32089">
    <property type="entry name" value="METHYL-ACCEPTING CHEMOTAXIS PROTEIN MCPB"/>
    <property type="match status" value="1"/>
</dbReference>
<dbReference type="SMART" id="SM00304">
    <property type="entry name" value="HAMP"/>
    <property type="match status" value="1"/>
</dbReference>
<organism evidence="8 9">
    <name type="scientific">Bradyrhizobium guangdongense</name>
    <dbReference type="NCBI Taxonomy" id="1325090"/>
    <lineage>
        <taxon>Bacteria</taxon>
        <taxon>Pseudomonadati</taxon>
        <taxon>Pseudomonadota</taxon>
        <taxon>Alphaproteobacteria</taxon>
        <taxon>Hyphomicrobiales</taxon>
        <taxon>Nitrobacteraceae</taxon>
        <taxon>Bradyrhizobium</taxon>
    </lineage>
</organism>
<evidence type="ECO:0000256" key="5">
    <source>
        <dbReference type="SAM" id="Phobius"/>
    </source>
</evidence>
<evidence type="ECO:0000256" key="4">
    <source>
        <dbReference type="SAM" id="Coils"/>
    </source>
</evidence>
<dbReference type="PANTHER" id="PTHR32089:SF112">
    <property type="entry name" value="LYSOZYME-LIKE PROTEIN-RELATED"/>
    <property type="match status" value="1"/>
</dbReference>
<evidence type="ECO:0000259" key="6">
    <source>
        <dbReference type="PROSITE" id="PS50111"/>
    </source>
</evidence>
<dbReference type="SMART" id="SM00283">
    <property type="entry name" value="MA"/>
    <property type="match status" value="1"/>
</dbReference>
<reference evidence="8" key="1">
    <citation type="journal article" date="2014" name="Int. J. Syst. Evol. Microbiol.">
        <title>Complete genome sequence of Corynebacterium casei LMG S-19264T (=DSM 44701T), isolated from a smear-ripened cheese.</title>
        <authorList>
            <consortium name="US DOE Joint Genome Institute (JGI-PGF)"/>
            <person name="Walter F."/>
            <person name="Albersmeier A."/>
            <person name="Kalinowski J."/>
            <person name="Ruckert C."/>
        </authorList>
    </citation>
    <scope>NUCLEOTIDE SEQUENCE</scope>
    <source>
        <strain evidence="8">CGMCC 1.15034</strain>
    </source>
</reference>
<evidence type="ECO:0000256" key="2">
    <source>
        <dbReference type="ARBA" id="ARBA00029447"/>
    </source>
</evidence>
<keyword evidence="1 3" id="KW-0807">Transducer</keyword>
<evidence type="ECO:0000256" key="3">
    <source>
        <dbReference type="PROSITE-ProRule" id="PRU00284"/>
    </source>
</evidence>
<dbReference type="Gene3D" id="1.10.287.950">
    <property type="entry name" value="Methyl-accepting chemotaxis protein"/>
    <property type="match status" value="1"/>
</dbReference>
<keyword evidence="5" id="KW-0812">Transmembrane</keyword>
<dbReference type="AlphaFoldDB" id="A0AA88B9M9"/>
<dbReference type="Pfam" id="PF00015">
    <property type="entry name" value="MCPsignal"/>
    <property type="match status" value="1"/>
</dbReference>
<dbReference type="SUPFAM" id="SSF58104">
    <property type="entry name" value="Methyl-accepting chemotaxis protein (MCP) signaling domain"/>
    <property type="match status" value="1"/>
</dbReference>
<dbReference type="InterPro" id="IPR004089">
    <property type="entry name" value="MCPsignal_dom"/>
</dbReference>